<accession>A0A2J6R4A2</accession>
<keyword evidence="3" id="KW-1185">Reference proteome</keyword>
<dbReference type="Proteomes" id="UP000235786">
    <property type="component" value="Unassembled WGS sequence"/>
</dbReference>
<gene>
    <name evidence="2" type="ORF">L207DRAFT_608049</name>
</gene>
<dbReference type="PANTHER" id="PTHR48229">
    <property type="entry name" value="CAIB/BAIF FAMILY ENZYME (AFU_ORTHOLOGUE AFUA_1G05360)-RELATED"/>
    <property type="match status" value="1"/>
</dbReference>
<dbReference type="GO" id="GO:0016740">
    <property type="term" value="F:transferase activity"/>
    <property type="evidence" value="ECO:0007669"/>
    <property type="project" value="UniProtKB-KW"/>
</dbReference>
<protein>
    <submittedName>
        <fullName evidence="2">CoA-transferase family III</fullName>
    </submittedName>
</protein>
<proteinExistence type="inferred from homology"/>
<evidence type="ECO:0000256" key="1">
    <source>
        <dbReference type="ARBA" id="ARBA00008383"/>
    </source>
</evidence>
<comment type="similarity">
    <text evidence="1">Belongs to the CoA-transferase III family.</text>
</comment>
<dbReference type="PANTHER" id="PTHR48229:SF1">
    <property type="entry name" value="ALPHA METHYLACYL-COA RACEMASE-RELATED"/>
    <property type="match status" value="1"/>
</dbReference>
<organism evidence="2 3">
    <name type="scientific">Hyaloscypha variabilis (strain UAMH 11265 / GT02V1 / F)</name>
    <name type="common">Meliniomyces variabilis</name>
    <dbReference type="NCBI Taxonomy" id="1149755"/>
    <lineage>
        <taxon>Eukaryota</taxon>
        <taxon>Fungi</taxon>
        <taxon>Dikarya</taxon>
        <taxon>Ascomycota</taxon>
        <taxon>Pezizomycotina</taxon>
        <taxon>Leotiomycetes</taxon>
        <taxon>Helotiales</taxon>
        <taxon>Hyaloscyphaceae</taxon>
        <taxon>Hyaloscypha</taxon>
        <taxon>Hyaloscypha variabilis</taxon>
    </lineage>
</organism>
<reference evidence="2 3" key="1">
    <citation type="submission" date="2016-04" db="EMBL/GenBank/DDBJ databases">
        <title>A degradative enzymes factory behind the ericoid mycorrhizal symbiosis.</title>
        <authorList>
            <consortium name="DOE Joint Genome Institute"/>
            <person name="Martino E."/>
            <person name="Morin E."/>
            <person name="Grelet G."/>
            <person name="Kuo A."/>
            <person name="Kohler A."/>
            <person name="Daghino S."/>
            <person name="Barry K."/>
            <person name="Choi C."/>
            <person name="Cichocki N."/>
            <person name="Clum A."/>
            <person name="Copeland A."/>
            <person name="Hainaut M."/>
            <person name="Haridas S."/>
            <person name="Labutti K."/>
            <person name="Lindquist E."/>
            <person name="Lipzen A."/>
            <person name="Khouja H.-R."/>
            <person name="Murat C."/>
            <person name="Ohm R."/>
            <person name="Olson A."/>
            <person name="Spatafora J."/>
            <person name="Veneault-Fourrey C."/>
            <person name="Henrissat B."/>
            <person name="Grigoriev I."/>
            <person name="Martin F."/>
            <person name="Perotto S."/>
        </authorList>
    </citation>
    <scope>NUCLEOTIDE SEQUENCE [LARGE SCALE GENOMIC DNA]</scope>
    <source>
        <strain evidence="2 3">F</strain>
    </source>
</reference>
<dbReference type="AlphaFoldDB" id="A0A2J6R4A2"/>
<dbReference type="SUPFAM" id="SSF89796">
    <property type="entry name" value="CoA-transferase family III (CaiB/BaiF)"/>
    <property type="match status" value="2"/>
</dbReference>
<dbReference type="OrthoDB" id="2308815at2759"/>
<name>A0A2J6R4A2_HYAVF</name>
<dbReference type="InterPro" id="IPR003673">
    <property type="entry name" value="CoA-Trfase_fam_III"/>
</dbReference>
<dbReference type="EMBL" id="KZ613956">
    <property type="protein sequence ID" value="PMD33346.1"/>
    <property type="molecule type" value="Genomic_DNA"/>
</dbReference>
<dbReference type="Pfam" id="PF02515">
    <property type="entry name" value="CoA_transf_3"/>
    <property type="match status" value="1"/>
</dbReference>
<dbReference type="InterPro" id="IPR023606">
    <property type="entry name" value="CoA-Trfase_III_dom_1_sf"/>
</dbReference>
<evidence type="ECO:0000313" key="3">
    <source>
        <dbReference type="Proteomes" id="UP000235786"/>
    </source>
</evidence>
<sequence length="571" mass="62575">MAPPSTKRGVYGPGTFTDLEFTPVPQECKRILQHLAESTPGFTTDPAILDNVNFHGAEYPIIPGPLKSQAFAAVLHAMAGVVGSEISTMRGNATGNITIDTDQAALYPATPSLVTLDGKNVGELIASGEASRVITDLDHGALDLNPMYYRSWSIYPTKDPGVWYQIMGSLHPPELLRAFDLDPEAPAKTNDEAYQLIKAKLELYSARELEMKCMEKGLCGQTCYTPEAWRETLMGKLLGKHPLINYKIQRQAVMTPPTPFSVTADKRPLAGIKIIELARVIAAPAAGAALTAFGADVVRIQSPNLPDPNLLQLTLTAGKRTCALDLTKEEDKKQLYQLMEEADVIIQAYRRGSLERRGFGINDLLEIANRRGKGIIYLDLNCYGTDGYYAERPGWQQIADAASGCSYVCGKAYGFPDGTAVLPSLPIADMLCGAVAAVNIMMAVRDRARHGGSYYGNASLTATDCAQVSEGFGLYQPEVVKKIQETHNFGPMTPDLHVEDLLYVVVSAWMKTTDILKRNEIFSVFDKTPFGHSVRMLAPLVKYENAEVSPRWLTSSKPYCYDKEITFAEDI</sequence>
<keyword evidence="2" id="KW-0808">Transferase</keyword>
<dbReference type="Gene3D" id="3.40.50.10540">
    <property type="entry name" value="Crotonobetainyl-coa:carnitine coa-transferase, domain 1"/>
    <property type="match status" value="1"/>
</dbReference>
<dbReference type="InterPro" id="IPR052985">
    <property type="entry name" value="CoA-trans_III_biosynth/detox"/>
</dbReference>
<evidence type="ECO:0000313" key="2">
    <source>
        <dbReference type="EMBL" id="PMD33346.1"/>
    </source>
</evidence>
<dbReference type="STRING" id="1149755.A0A2J6R4A2"/>